<dbReference type="Pfam" id="PF01073">
    <property type="entry name" value="3Beta_HSD"/>
    <property type="match status" value="1"/>
</dbReference>
<comment type="similarity">
    <text evidence="1 3">Belongs to the 3-beta-HSD family.</text>
</comment>
<reference evidence="5 6" key="1">
    <citation type="journal article" date="2017" name="PLoS Biol.">
        <title>The sea cucumber genome provides insights into morphological evolution and visceral regeneration.</title>
        <authorList>
            <person name="Zhang X."/>
            <person name="Sun L."/>
            <person name="Yuan J."/>
            <person name="Sun Y."/>
            <person name="Gao Y."/>
            <person name="Zhang L."/>
            <person name="Li S."/>
            <person name="Dai H."/>
            <person name="Hamel J.F."/>
            <person name="Liu C."/>
            <person name="Yu Y."/>
            <person name="Liu S."/>
            <person name="Lin W."/>
            <person name="Guo K."/>
            <person name="Jin S."/>
            <person name="Xu P."/>
            <person name="Storey K.B."/>
            <person name="Huan P."/>
            <person name="Zhang T."/>
            <person name="Zhou Y."/>
            <person name="Zhang J."/>
            <person name="Lin C."/>
            <person name="Li X."/>
            <person name="Xing L."/>
            <person name="Huo D."/>
            <person name="Sun M."/>
            <person name="Wang L."/>
            <person name="Mercier A."/>
            <person name="Li F."/>
            <person name="Yang H."/>
            <person name="Xiang J."/>
        </authorList>
    </citation>
    <scope>NUCLEOTIDE SEQUENCE [LARGE SCALE GENOMIC DNA]</scope>
    <source>
        <strain evidence="5">Shaxun</strain>
        <tissue evidence="5">Muscle</tissue>
    </source>
</reference>
<dbReference type="InterPro" id="IPR002225">
    <property type="entry name" value="3Beta_OHSteriod_DH/Estase"/>
</dbReference>
<evidence type="ECO:0000256" key="3">
    <source>
        <dbReference type="RuleBase" id="RU004475"/>
    </source>
</evidence>
<keyword evidence="3" id="KW-0812">Transmembrane</keyword>
<dbReference type="PANTHER" id="PTHR43245">
    <property type="entry name" value="BIFUNCTIONAL POLYMYXIN RESISTANCE PROTEIN ARNA"/>
    <property type="match status" value="1"/>
</dbReference>
<dbReference type="FunFam" id="3.40.50.720:FF:000747">
    <property type="entry name" value="NAD(P) dependent steroid dehydrogenase-like"/>
    <property type="match status" value="1"/>
</dbReference>
<proteinExistence type="inferred from homology"/>
<dbReference type="GO" id="GO:0006694">
    <property type="term" value="P:steroid biosynthetic process"/>
    <property type="evidence" value="ECO:0007669"/>
    <property type="project" value="InterPro"/>
</dbReference>
<name>A0A2G8K8K5_STIJA</name>
<keyword evidence="6" id="KW-1185">Reference proteome</keyword>
<comment type="caution">
    <text evidence="5">The sequence shown here is derived from an EMBL/GenBank/DDBJ whole genome shotgun (WGS) entry which is preliminary data.</text>
</comment>
<dbReference type="PANTHER" id="PTHR43245:SF51">
    <property type="entry name" value="SHORT CHAIN DEHYDROGENASE_REDUCTASE FAMILY 42E, MEMBER 2"/>
    <property type="match status" value="1"/>
</dbReference>
<dbReference type="EMBL" id="MRZV01000784">
    <property type="protein sequence ID" value="PIK44317.1"/>
    <property type="molecule type" value="Genomic_DNA"/>
</dbReference>
<dbReference type="Proteomes" id="UP000230750">
    <property type="component" value="Unassembled WGS sequence"/>
</dbReference>
<feature type="transmembrane region" description="Helical" evidence="3">
    <location>
        <begin position="276"/>
        <end position="295"/>
    </location>
</feature>
<evidence type="ECO:0000313" key="5">
    <source>
        <dbReference type="EMBL" id="PIK44317.1"/>
    </source>
</evidence>
<keyword evidence="3" id="KW-0472">Membrane</keyword>
<dbReference type="AlphaFoldDB" id="A0A2G8K8K5"/>
<dbReference type="STRING" id="307972.A0A2G8K8K5"/>
<organism evidence="5 6">
    <name type="scientific">Stichopus japonicus</name>
    <name type="common">Sea cucumber</name>
    <dbReference type="NCBI Taxonomy" id="307972"/>
    <lineage>
        <taxon>Eukaryota</taxon>
        <taxon>Metazoa</taxon>
        <taxon>Echinodermata</taxon>
        <taxon>Eleutherozoa</taxon>
        <taxon>Echinozoa</taxon>
        <taxon>Holothuroidea</taxon>
        <taxon>Aspidochirotacea</taxon>
        <taxon>Aspidochirotida</taxon>
        <taxon>Stichopodidae</taxon>
        <taxon>Apostichopus</taxon>
    </lineage>
</organism>
<feature type="domain" description="3-beta hydroxysteroid dehydrogenase/isomerase" evidence="4">
    <location>
        <begin position="18"/>
        <end position="270"/>
    </location>
</feature>
<sequence length="348" mass="38766">MDILCPAKDNKDTEKSCLVIGGCGFLGRHLVDGLLCKGYHVRVFDMKQTFEEKKIQFFTGNLCNKSDLVPALSGVHTVFHCATPPPLSVDRELFQKVNCEGTRTILQSCREAGVKKFILTSSASVIYEGTDLQNGREELGYAEKPMDAYTESKIEQEEEVLEANDPSEDFCTIALRPHGIFGPRDPHFVPTLVSMAKKGTTIFKIGDGKNKVDFTYVENVVHGHILAAEKLTRKSRISGRAYNITNSEPVPFWDFIGRTLTGLGYSAPKIAIPFFIAYYFAVCLQFLCSVISPIVTINPTLTPMKVTLSATVHYYSIKNAKKDFGYEPPVTLDEGLQKTLESFSHLKR</sequence>
<dbReference type="SUPFAM" id="SSF51735">
    <property type="entry name" value="NAD(P)-binding Rossmann-fold domains"/>
    <property type="match status" value="1"/>
</dbReference>
<protein>
    <submittedName>
        <fullName evidence="5">NAD(P) dependent steroid dehydrogenase-like</fullName>
    </submittedName>
</protein>
<evidence type="ECO:0000259" key="4">
    <source>
        <dbReference type="Pfam" id="PF01073"/>
    </source>
</evidence>
<dbReference type="Gene3D" id="3.40.50.720">
    <property type="entry name" value="NAD(P)-binding Rossmann-like Domain"/>
    <property type="match status" value="1"/>
</dbReference>
<keyword evidence="2 3" id="KW-0560">Oxidoreductase</keyword>
<evidence type="ECO:0000313" key="6">
    <source>
        <dbReference type="Proteomes" id="UP000230750"/>
    </source>
</evidence>
<accession>A0A2G8K8K5</accession>
<dbReference type="InterPro" id="IPR036291">
    <property type="entry name" value="NAD(P)-bd_dom_sf"/>
</dbReference>
<dbReference type="GO" id="GO:0016616">
    <property type="term" value="F:oxidoreductase activity, acting on the CH-OH group of donors, NAD or NADP as acceptor"/>
    <property type="evidence" value="ECO:0007669"/>
    <property type="project" value="InterPro"/>
</dbReference>
<evidence type="ECO:0000256" key="1">
    <source>
        <dbReference type="ARBA" id="ARBA00009219"/>
    </source>
</evidence>
<evidence type="ECO:0000256" key="2">
    <source>
        <dbReference type="ARBA" id="ARBA00023002"/>
    </source>
</evidence>
<keyword evidence="3" id="KW-1133">Transmembrane helix</keyword>
<dbReference type="InterPro" id="IPR050177">
    <property type="entry name" value="Lipid_A_modif_metabolic_enz"/>
</dbReference>
<dbReference type="OrthoDB" id="10262413at2759"/>
<gene>
    <name evidence="5" type="ORF">BSL78_18824</name>
</gene>